<comment type="caution">
    <text evidence="2">The sequence shown here is derived from an EMBL/GenBank/DDBJ whole genome shotgun (WGS) entry which is preliminary data.</text>
</comment>
<evidence type="ECO:0000313" key="2">
    <source>
        <dbReference type="EMBL" id="PJE78866.1"/>
    </source>
</evidence>
<protein>
    <submittedName>
        <fullName evidence="2">Uncharacterized protein</fullName>
    </submittedName>
</protein>
<name>A0A2H9T6L4_9ZZZZ</name>
<gene>
    <name evidence="2" type="ORF">CI610_02184</name>
</gene>
<organism evidence="2">
    <name type="scientific">invertebrate metagenome</name>
    <dbReference type="NCBI Taxonomy" id="1711999"/>
    <lineage>
        <taxon>unclassified sequences</taxon>
        <taxon>metagenomes</taxon>
        <taxon>organismal metagenomes</taxon>
    </lineage>
</organism>
<evidence type="ECO:0000256" key="1">
    <source>
        <dbReference type="SAM" id="MobiDB-lite"/>
    </source>
</evidence>
<sequence length="350" mass="39613">MGQVDSVWQHNPDDLFFFIDSTMIPDDTKKQLMVRMGEILSTLKIVANTQGYSLHQNIHSSANIDALTEEEKDTNLSLYVLHWGNYSGPLAREHITARSNNTYLTLSAVIVEKKQVLTASIEFPYKKNYLIDLSTNLDMSDTSDPPTLNSPRNRIFIPISLAGSPQVVPNTPSPTEHPMTRRSTSRPSTPIPLTFPRLTPALPTQLHPYPISAYMISTYPDVTKTSVSQYNFYASLPNFLNEEQKKYISLIQIIFNGLIGGCFQTYTKVTKYSHSVKLDQLDHLGKSLKKNLRETRITIHIRYCGDKKTGIAQIQTDLPVSLQQNNLTGIDFFLTNGSPYLTWHRFNSII</sequence>
<proteinExistence type="predicted"/>
<feature type="region of interest" description="Disordered" evidence="1">
    <location>
        <begin position="167"/>
        <end position="192"/>
    </location>
</feature>
<dbReference type="AlphaFoldDB" id="A0A2H9T6L4"/>
<accession>A0A2H9T6L4</accession>
<reference evidence="2" key="1">
    <citation type="journal article" date="2017" name="Appl. Environ. Microbiol.">
        <title>Molecular characterization of an Endozoicomonas-like organism causing infection in king scallop Pecten maximus L.</title>
        <authorList>
            <person name="Cano I."/>
            <person name="van Aerle R."/>
            <person name="Ross S."/>
            <person name="Verner-Jeffreys D.W."/>
            <person name="Paley R.K."/>
            <person name="Rimmer G."/>
            <person name="Ryder D."/>
            <person name="Hooper P."/>
            <person name="Stone D."/>
            <person name="Feist S.W."/>
        </authorList>
    </citation>
    <scope>NUCLEOTIDE SEQUENCE</scope>
</reference>
<dbReference type="EMBL" id="NSIT01000120">
    <property type="protein sequence ID" value="PJE78866.1"/>
    <property type="molecule type" value="Genomic_DNA"/>
</dbReference>